<dbReference type="InterPro" id="IPR022657">
    <property type="entry name" value="De-COase2_CS"/>
</dbReference>
<name>A0ABV7CZZ5_9PROT</name>
<comment type="similarity">
    <text evidence="5">Belongs to the Orn/Lys/Arg decarboxylase class-II family. LysA subfamily.</text>
</comment>
<keyword evidence="3 5" id="KW-0663">Pyridoxal phosphate</keyword>
<dbReference type="InterPro" id="IPR022644">
    <property type="entry name" value="De-COase2_N"/>
</dbReference>
<protein>
    <recommendedName>
        <fullName evidence="5 6">Diaminopimelate decarboxylase</fullName>
        <shortName evidence="5">DAP decarboxylase</shortName>
        <shortName evidence="5">DAPDC</shortName>
        <ecNumber evidence="5 6">4.1.1.20</ecNumber>
    </recommendedName>
</protein>
<dbReference type="RefSeq" id="WP_194214845.1">
    <property type="nucleotide sequence ID" value="NZ_CP061205.1"/>
</dbReference>
<keyword evidence="5" id="KW-0028">Amino-acid biosynthesis</keyword>
<evidence type="ECO:0000256" key="7">
    <source>
        <dbReference type="RuleBase" id="RU003738"/>
    </source>
</evidence>
<comment type="caution">
    <text evidence="10">The sequence shown here is derived from an EMBL/GenBank/DDBJ whole genome shotgun (WGS) entry which is preliminary data.</text>
</comment>
<comment type="pathway">
    <text evidence="5 7">Amino-acid biosynthesis; L-lysine biosynthesis via DAP pathway; L-lysine from DL-2,6-diaminopimelate: step 1/1.</text>
</comment>
<keyword evidence="2 5" id="KW-0210">Decarboxylase</keyword>
<feature type="binding site" evidence="5">
    <location>
        <position position="374"/>
    </location>
    <ligand>
        <name>substrate</name>
    </ligand>
</feature>
<dbReference type="PROSITE" id="PS00879">
    <property type="entry name" value="ODR_DC_2_2"/>
    <property type="match status" value="1"/>
</dbReference>
<dbReference type="HAMAP" id="MF_02120">
    <property type="entry name" value="LysA"/>
    <property type="match status" value="1"/>
</dbReference>
<feature type="binding site" evidence="5">
    <location>
        <position position="346"/>
    </location>
    <ligand>
        <name>substrate</name>
    </ligand>
</feature>
<evidence type="ECO:0000256" key="5">
    <source>
        <dbReference type="HAMAP-Rule" id="MF_02120"/>
    </source>
</evidence>
<dbReference type="EMBL" id="JBHRSL010000001">
    <property type="protein sequence ID" value="MFC3050461.1"/>
    <property type="molecule type" value="Genomic_DNA"/>
</dbReference>
<dbReference type="PRINTS" id="PR01181">
    <property type="entry name" value="DAPDCRBXLASE"/>
</dbReference>
<evidence type="ECO:0000256" key="4">
    <source>
        <dbReference type="ARBA" id="ARBA00023239"/>
    </source>
</evidence>
<dbReference type="InterPro" id="IPR002986">
    <property type="entry name" value="DAP_deCOOHase_LysA"/>
</dbReference>
<evidence type="ECO:0000256" key="3">
    <source>
        <dbReference type="ARBA" id="ARBA00022898"/>
    </source>
</evidence>
<dbReference type="SUPFAM" id="SSF50621">
    <property type="entry name" value="Alanine racemase C-terminal domain-like"/>
    <property type="match status" value="1"/>
</dbReference>
<dbReference type="InterPro" id="IPR000183">
    <property type="entry name" value="Orn/DAP/Arg_de-COase"/>
</dbReference>
<comment type="subunit">
    <text evidence="5">Homodimer.</text>
</comment>
<feature type="domain" description="Orn/DAP/Arg decarboxylase 2 N-terminal" evidence="9">
    <location>
        <begin position="35"/>
        <end position="281"/>
    </location>
</feature>
<dbReference type="Pfam" id="PF02784">
    <property type="entry name" value="Orn_Arg_deC_N"/>
    <property type="match status" value="1"/>
</dbReference>
<feature type="binding site" evidence="5">
    <location>
        <position position="318"/>
    </location>
    <ligand>
        <name>substrate</name>
    </ligand>
</feature>
<dbReference type="NCBIfam" id="TIGR01048">
    <property type="entry name" value="lysA"/>
    <property type="match status" value="1"/>
</dbReference>
<evidence type="ECO:0000259" key="9">
    <source>
        <dbReference type="Pfam" id="PF02784"/>
    </source>
</evidence>
<comment type="function">
    <text evidence="5">Specifically catalyzes the decarboxylation of meso-diaminopimelate (meso-DAP) to L-lysine.</text>
</comment>
<dbReference type="SUPFAM" id="SSF51419">
    <property type="entry name" value="PLP-binding barrel"/>
    <property type="match status" value="1"/>
</dbReference>
<sequence>MDHFHYKNSELSCEDVAVSDIVASVGTPVYIYSTATIVRHYRVFADAFKGLDALVCFAVKANSNQAVLATLAREGAGADVVSEGELLRALKAGIPADKIVFSGVGKTPREMALGLKAGIKQFNIESEAELEALNTVAGEMGLVAPVSVRVNPDVDAKTHAKISTGKSENKFGIPWNRAHSIYARIKALPHVNGKGIDVHIGSQLTELEPFKLAFTKVVELVKELRAKGHDITHIDLGGGLGIPYELGKEAPPSPDAYGKMAREVLAGIDCSLIFEPGRLIVGNAGILVSEMVYEKTSGNKGFYIIDAAMNDLIRPAMYDAYHDIIPVSLAETQDKVSVDFVGPICESSDVFAKDRLTAPLKAGDLIAIKSAGAYGAVMSGTYNTRPLIAEVMVNGSDYAVVRKRQSLEELLSLDSVPDWLTD</sequence>
<evidence type="ECO:0000256" key="1">
    <source>
        <dbReference type="ARBA" id="ARBA00001933"/>
    </source>
</evidence>
<reference evidence="11" key="1">
    <citation type="journal article" date="2019" name="Int. J. Syst. Evol. Microbiol.">
        <title>The Global Catalogue of Microorganisms (GCM) 10K type strain sequencing project: providing services to taxonomists for standard genome sequencing and annotation.</title>
        <authorList>
            <consortium name="The Broad Institute Genomics Platform"/>
            <consortium name="The Broad Institute Genome Sequencing Center for Infectious Disease"/>
            <person name="Wu L."/>
            <person name="Ma J."/>
        </authorList>
    </citation>
    <scope>NUCLEOTIDE SEQUENCE [LARGE SCALE GENOMIC DNA]</scope>
    <source>
        <strain evidence="11">KCTC 62164</strain>
    </source>
</reference>
<dbReference type="PANTHER" id="PTHR43727">
    <property type="entry name" value="DIAMINOPIMELATE DECARBOXYLASE"/>
    <property type="match status" value="1"/>
</dbReference>
<feature type="binding site" evidence="5">
    <location>
        <begin position="275"/>
        <end position="278"/>
    </location>
    <ligand>
        <name>pyridoxal 5'-phosphate</name>
        <dbReference type="ChEBI" id="CHEBI:597326"/>
    </ligand>
</feature>
<feature type="binding site" evidence="5">
    <location>
        <position position="374"/>
    </location>
    <ligand>
        <name>pyridoxal 5'-phosphate</name>
        <dbReference type="ChEBI" id="CHEBI:597326"/>
    </ligand>
</feature>
<keyword evidence="4 5" id="KW-0456">Lyase</keyword>
<evidence type="ECO:0000256" key="2">
    <source>
        <dbReference type="ARBA" id="ARBA00022793"/>
    </source>
</evidence>
<proteinExistence type="inferred from homology"/>
<accession>A0ABV7CZZ5</accession>
<keyword evidence="11" id="KW-1185">Reference proteome</keyword>
<dbReference type="CDD" id="cd06828">
    <property type="entry name" value="PLPDE_III_DapDC"/>
    <property type="match status" value="1"/>
</dbReference>
<comment type="cofactor">
    <cofactor evidence="1 5 7">
        <name>pyridoxal 5'-phosphate</name>
        <dbReference type="ChEBI" id="CHEBI:597326"/>
    </cofactor>
</comment>
<comment type="catalytic activity">
    <reaction evidence="5 7">
        <text>meso-2,6-diaminopimelate + H(+) = L-lysine + CO2</text>
        <dbReference type="Rhea" id="RHEA:15101"/>
        <dbReference type="ChEBI" id="CHEBI:15378"/>
        <dbReference type="ChEBI" id="CHEBI:16526"/>
        <dbReference type="ChEBI" id="CHEBI:32551"/>
        <dbReference type="ChEBI" id="CHEBI:57791"/>
        <dbReference type="EC" id="4.1.1.20"/>
    </reaction>
</comment>
<dbReference type="Gene3D" id="3.20.20.10">
    <property type="entry name" value="Alanine racemase"/>
    <property type="match status" value="1"/>
</dbReference>
<gene>
    <name evidence="5 10" type="primary">lysA</name>
    <name evidence="10" type="ORF">ACFOKA_00935</name>
</gene>
<feature type="modified residue" description="N6-(pyridoxal phosphate)lysine" evidence="5">
    <location>
        <position position="60"/>
    </location>
</feature>
<evidence type="ECO:0000256" key="6">
    <source>
        <dbReference type="NCBIfam" id="TIGR01048"/>
    </source>
</evidence>
<dbReference type="InterPro" id="IPR022653">
    <property type="entry name" value="De-COase2_pyr-phos_BS"/>
</dbReference>
<dbReference type="InterPro" id="IPR009006">
    <property type="entry name" value="Ala_racemase/Decarboxylase_C"/>
</dbReference>
<dbReference type="GO" id="GO:0008836">
    <property type="term" value="F:diaminopimelate decarboxylase activity"/>
    <property type="evidence" value="ECO:0007669"/>
    <property type="project" value="UniProtKB-EC"/>
</dbReference>
<evidence type="ECO:0000313" key="10">
    <source>
        <dbReference type="EMBL" id="MFC3050461.1"/>
    </source>
</evidence>
<organism evidence="10 11">
    <name type="scientific">Kordiimonas pumila</name>
    <dbReference type="NCBI Taxonomy" id="2161677"/>
    <lineage>
        <taxon>Bacteria</taxon>
        <taxon>Pseudomonadati</taxon>
        <taxon>Pseudomonadota</taxon>
        <taxon>Alphaproteobacteria</taxon>
        <taxon>Kordiimonadales</taxon>
        <taxon>Kordiimonadaceae</taxon>
        <taxon>Kordiimonas</taxon>
    </lineage>
</organism>
<dbReference type="Gene3D" id="2.40.37.10">
    <property type="entry name" value="Lyase, Ornithine Decarboxylase, Chain A, domain 1"/>
    <property type="match status" value="1"/>
</dbReference>
<evidence type="ECO:0000313" key="11">
    <source>
        <dbReference type="Proteomes" id="UP001595444"/>
    </source>
</evidence>
<dbReference type="Pfam" id="PF00278">
    <property type="entry name" value="Orn_DAP_Arg_deC"/>
    <property type="match status" value="1"/>
</dbReference>
<dbReference type="PRINTS" id="PR01179">
    <property type="entry name" value="ODADCRBXLASE"/>
</dbReference>
<dbReference type="InterPro" id="IPR022643">
    <property type="entry name" value="De-COase2_C"/>
</dbReference>
<dbReference type="EC" id="4.1.1.20" evidence="5 6"/>
<feature type="domain" description="Orn/DAP/Arg decarboxylase 2 C-terminal" evidence="8">
    <location>
        <begin position="32"/>
        <end position="372"/>
    </location>
</feature>
<dbReference type="Proteomes" id="UP001595444">
    <property type="component" value="Unassembled WGS sequence"/>
</dbReference>
<feature type="binding site" evidence="5">
    <location>
        <position position="278"/>
    </location>
    <ligand>
        <name>substrate</name>
    </ligand>
</feature>
<feature type="binding site" evidence="5">
    <location>
        <position position="314"/>
    </location>
    <ligand>
        <name>substrate</name>
    </ligand>
</feature>
<feature type="binding site" evidence="5">
    <location>
        <position position="239"/>
    </location>
    <ligand>
        <name>pyridoxal 5'-phosphate</name>
        <dbReference type="ChEBI" id="CHEBI:597326"/>
    </ligand>
</feature>
<dbReference type="InterPro" id="IPR029066">
    <property type="entry name" value="PLP-binding_barrel"/>
</dbReference>
<keyword evidence="5 7" id="KW-0457">Lysine biosynthesis</keyword>
<dbReference type="PROSITE" id="PS00878">
    <property type="entry name" value="ODR_DC_2_1"/>
    <property type="match status" value="1"/>
</dbReference>
<evidence type="ECO:0000259" key="8">
    <source>
        <dbReference type="Pfam" id="PF00278"/>
    </source>
</evidence>
<dbReference type="PANTHER" id="PTHR43727:SF2">
    <property type="entry name" value="GROUP IV DECARBOXYLASE"/>
    <property type="match status" value="1"/>
</dbReference>